<evidence type="ECO:0000313" key="3">
    <source>
        <dbReference type="Proteomes" id="UP001217918"/>
    </source>
</evidence>
<evidence type="ECO:0000256" key="1">
    <source>
        <dbReference type="SAM" id="Phobius"/>
    </source>
</evidence>
<keyword evidence="1" id="KW-1133">Transmembrane helix</keyword>
<protein>
    <submittedName>
        <fullName evidence="2">Uncharacterized protein</fullName>
    </submittedName>
</protein>
<dbReference type="EMBL" id="JAQQPM010000003">
    <property type="protein sequence ID" value="KAK2070223.1"/>
    <property type="molecule type" value="Genomic_DNA"/>
</dbReference>
<keyword evidence="1" id="KW-0472">Membrane</keyword>
<sequence>MLRPLFLSLALAAADIYLLQPNLVPFKDDALSAPVPFNFRIRPVLSGTQSLLMHCVFVGTLCLLAASVTGVVPAWAFQDRNLPEPQNRLPVLEKSRR</sequence>
<feature type="transmembrane region" description="Helical" evidence="1">
    <location>
        <begin position="56"/>
        <end position="77"/>
    </location>
</feature>
<organism evidence="2 3">
    <name type="scientific">Phyllachora maydis</name>
    <dbReference type="NCBI Taxonomy" id="1825666"/>
    <lineage>
        <taxon>Eukaryota</taxon>
        <taxon>Fungi</taxon>
        <taxon>Dikarya</taxon>
        <taxon>Ascomycota</taxon>
        <taxon>Pezizomycotina</taxon>
        <taxon>Sordariomycetes</taxon>
        <taxon>Sordariomycetidae</taxon>
        <taxon>Phyllachorales</taxon>
        <taxon>Phyllachoraceae</taxon>
        <taxon>Phyllachora</taxon>
    </lineage>
</organism>
<gene>
    <name evidence="2" type="ORF">P8C59_004736</name>
</gene>
<reference evidence="2" key="1">
    <citation type="journal article" date="2023" name="Mol. Plant Microbe Interact.">
        <title>Elucidating the Obligate Nature and Biological Capacity of an Invasive Fungal Corn Pathogen.</title>
        <authorList>
            <person name="MacCready J.S."/>
            <person name="Roggenkamp E.M."/>
            <person name="Gdanetz K."/>
            <person name="Chilvers M.I."/>
        </authorList>
    </citation>
    <scope>NUCLEOTIDE SEQUENCE</scope>
    <source>
        <strain evidence="2">PM02</strain>
    </source>
</reference>
<keyword evidence="1" id="KW-0812">Transmembrane</keyword>
<accession>A0AAD9I2Y3</accession>
<comment type="caution">
    <text evidence="2">The sequence shown here is derived from an EMBL/GenBank/DDBJ whole genome shotgun (WGS) entry which is preliminary data.</text>
</comment>
<evidence type="ECO:0000313" key="2">
    <source>
        <dbReference type="EMBL" id="KAK2070223.1"/>
    </source>
</evidence>
<proteinExistence type="predicted"/>
<dbReference type="AlphaFoldDB" id="A0AAD9I2Y3"/>
<dbReference type="Proteomes" id="UP001217918">
    <property type="component" value="Unassembled WGS sequence"/>
</dbReference>
<name>A0AAD9I2Y3_9PEZI</name>
<keyword evidence="3" id="KW-1185">Reference proteome</keyword>